<proteinExistence type="predicted"/>
<dbReference type="EMBL" id="JAJVKT010000072">
    <property type="protein sequence ID" value="MCE7511408.1"/>
    <property type="molecule type" value="Genomic_DNA"/>
</dbReference>
<reference evidence="2" key="1">
    <citation type="submission" date="2022-01" db="EMBL/GenBank/DDBJ databases">
        <authorList>
            <person name="Karlyshev A.V."/>
            <person name="Jaspars M."/>
        </authorList>
    </citation>
    <scope>NUCLEOTIDE SEQUENCE</scope>
    <source>
        <strain evidence="2">AGSA3-2</strain>
    </source>
</reference>
<gene>
    <name evidence="2" type="ORF">LZG35_22495</name>
</gene>
<sequence length="74" mass="8012">MTLDTILSITIAMSMVLALVITKAAVSGWWRAPETWIVGLPVIAGILCQVIWPNVFSLFAGIIILIVLFGKGRT</sequence>
<evidence type="ECO:0000313" key="2">
    <source>
        <dbReference type="EMBL" id="MCE7511408.1"/>
    </source>
</evidence>
<dbReference type="RefSeq" id="WP_233926274.1">
    <property type="nucleotide sequence ID" value="NZ_JAJVKT010000072.1"/>
</dbReference>
<comment type="caution">
    <text evidence="2">The sequence shown here is derived from an EMBL/GenBank/DDBJ whole genome shotgun (WGS) entry which is preliminary data.</text>
</comment>
<feature type="transmembrane region" description="Helical" evidence="1">
    <location>
        <begin position="7"/>
        <end position="30"/>
    </location>
</feature>
<dbReference type="AlphaFoldDB" id="A0A9Q3ZF21"/>
<dbReference type="Proteomes" id="UP001107961">
    <property type="component" value="Unassembled WGS sequence"/>
</dbReference>
<keyword evidence="3" id="KW-1185">Reference proteome</keyword>
<organism evidence="2 3">
    <name type="scientific">Alloalcanivorax xenomutans</name>
    <dbReference type="NCBI Taxonomy" id="1094342"/>
    <lineage>
        <taxon>Bacteria</taxon>
        <taxon>Pseudomonadati</taxon>
        <taxon>Pseudomonadota</taxon>
        <taxon>Gammaproteobacteria</taxon>
        <taxon>Oceanospirillales</taxon>
        <taxon>Alcanivoracaceae</taxon>
        <taxon>Alloalcanivorax</taxon>
    </lineage>
</organism>
<feature type="transmembrane region" description="Helical" evidence="1">
    <location>
        <begin position="36"/>
        <end position="69"/>
    </location>
</feature>
<keyword evidence="1" id="KW-1133">Transmembrane helix</keyword>
<evidence type="ECO:0000313" key="3">
    <source>
        <dbReference type="Proteomes" id="UP001107961"/>
    </source>
</evidence>
<keyword evidence="1" id="KW-0472">Membrane</keyword>
<accession>A0A9Q3ZF21</accession>
<name>A0A9Q3ZF21_9GAMM</name>
<evidence type="ECO:0000256" key="1">
    <source>
        <dbReference type="SAM" id="Phobius"/>
    </source>
</evidence>
<keyword evidence="1" id="KW-0812">Transmembrane</keyword>
<protein>
    <submittedName>
        <fullName evidence="2">Uncharacterized protein</fullName>
    </submittedName>
</protein>